<feature type="chain" id="PRO_5040106692" evidence="1">
    <location>
        <begin position="19"/>
        <end position="221"/>
    </location>
</feature>
<accession>A0A9Q0N000</accession>
<proteinExistence type="predicted"/>
<sequence>MGLRLHHIISMWFTGVRSVCEHQNRIWNQSEIIQACLCTTFCILKCKLRFKSTLFQISVYLSKSVLIYQLLSKETYLNCCSFLISSGVCAHKGVLISQQTTLVLRFLSMCLQQMKPLKLLVRIGMRKKHNYNFVLGLINRSVMTPPYLFQDNQINVKLVKMMSRNTVARDVCNSLWEKILETNFCLIITRTSLTTIFVTFTIDSKFIWALNLPQLSDEQKM</sequence>
<comment type="caution">
    <text evidence="2">The sequence shown here is derived from an EMBL/GenBank/DDBJ whole genome shotgun (WGS) entry which is preliminary data.</text>
</comment>
<evidence type="ECO:0000313" key="2">
    <source>
        <dbReference type="EMBL" id="KAJ6641193.1"/>
    </source>
</evidence>
<keyword evidence="3" id="KW-1185">Reference proteome</keyword>
<organism evidence="2 3">
    <name type="scientific">Pseudolycoriella hygida</name>
    <dbReference type="NCBI Taxonomy" id="35572"/>
    <lineage>
        <taxon>Eukaryota</taxon>
        <taxon>Metazoa</taxon>
        <taxon>Ecdysozoa</taxon>
        <taxon>Arthropoda</taxon>
        <taxon>Hexapoda</taxon>
        <taxon>Insecta</taxon>
        <taxon>Pterygota</taxon>
        <taxon>Neoptera</taxon>
        <taxon>Endopterygota</taxon>
        <taxon>Diptera</taxon>
        <taxon>Nematocera</taxon>
        <taxon>Sciaroidea</taxon>
        <taxon>Sciaridae</taxon>
        <taxon>Pseudolycoriella</taxon>
    </lineage>
</organism>
<dbReference type="Proteomes" id="UP001151699">
    <property type="component" value="Chromosome B"/>
</dbReference>
<dbReference type="OrthoDB" id="49605at2759"/>
<evidence type="ECO:0000313" key="3">
    <source>
        <dbReference type="Proteomes" id="UP001151699"/>
    </source>
</evidence>
<dbReference type="EMBL" id="WJQU01000002">
    <property type="protein sequence ID" value="KAJ6641193.1"/>
    <property type="molecule type" value="Genomic_DNA"/>
</dbReference>
<reference evidence="2" key="1">
    <citation type="submission" date="2022-07" db="EMBL/GenBank/DDBJ databases">
        <authorList>
            <person name="Trinca V."/>
            <person name="Uliana J.V.C."/>
            <person name="Torres T.T."/>
            <person name="Ward R.J."/>
            <person name="Monesi N."/>
        </authorList>
    </citation>
    <scope>NUCLEOTIDE SEQUENCE</scope>
    <source>
        <strain evidence="2">HSMRA1968</strain>
        <tissue evidence="2">Whole embryos</tissue>
    </source>
</reference>
<keyword evidence="1" id="KW-0732">Signal</keyword>
<gene>
    <name evidence="2" type="ORF">Bhyg_06129</name>
</gene>
<evidence type="ECO:0000256" key="1">
    <source>
        <dbReference type="SAM" id="SignalP"/>
    </source>
</evidence>
<name>A0A9Q0N000_9DIPT</name>
<protein>
    <submittedName>
        <fullName evidence="2">Uncharacterized protein</fullName>
    </submittedName>
</protein>
<dbReference type="AlphaFoldDB" id="A0A9Q0N000"/>
<feature type="signal peptide" evidence="1">
    <location>
        <begin position="1"/>
        <end position="18"/>
    </location>
</feature>